<evidence type="ECO:0000313" key="3">
    <source>
        <dbReference type="Proteomes" id="UP001195914"/>
    </source>
</evidence>
<reference evidence="2" key="1">
    <citation type="journal article" date="2014" name="Nucleic Acids Res.">
        <title>The evolutionary dynamics of variant antigen genes in Babesia reveal a history of genomic innovation underlying host-parasite interaction.</title>
        <authorList>
            <person name="Jackson A.P."/>
            <person name="Otto T.D."/>
            <person name="Darby A."/>
            <person name="Ramaprasad A."/>
            <person name="Xia D."/>
            <person name="Echaide I.E."/>
            <person name="Farber M."/>
            <person name="Gahlot S."/>
            <person name="Gamble J."/>
            <person name="Gupta D."/>
            <person name="Gupta Y."/>
            <person name="Jackson L."/>
            <person name="Malandrin L."/>
            <person name="Malas T.B."/>
            <person name="Moussa E."/>
            <person name="Nair M."/>
            <person name="Reid A.J."/>
            <person name="Sanders M."/>
            <person name="Sharma J."/>
            <person name="Tracey A."/>
            <person name="Quail M.A."/>
            <person name="Weir W."/>
            <person name="Wastling J.M."/>
            <person name="Hall N."/>
            <person name="Willadsen P."/>
            <person name="Lingelbach K."/>
            <person name="Shiels B."/>
            <person name="Tait A."/>
            <person name="Berriman M."/>
            <person name="Allred D.R."/>
            <person name="Pain A."/>
        </authorList>
    </citation>
    <scope>NUCLEOTIDE SEQUENCE</scope>
    <source>
        <strain evidence="2">1802A</strain>
    </source>
</reference>
<keyword evidence="1" id="KW-0472">Membrane</keyword>
<name>A0AAD9LKY7_BABDI</name>
<keyword evidence="1" id="KW-0812">Transmembrane</keyword>
<evidence type="ECO:0000313" key="2">
    <source>
        <dbReference type="EMBL" id="KAK1939114.1"/>
    </source>
</evidence>
<reference evidence="2" key="2">
    <citation type="submission" date="2021-05" db="EMBL/GenBank/DDBJ databases">
        <authorList>
            <person name="Pain A."/>
        </authorList>
    </citation>
    <scope>NUCLEOTIDE SEQUENCE</scope>
    <source>
        <strain evidence="2">1802A</strain>
    </source>
</reference>
<feature type="transmembrane region" description="Helical" evidence="1">
    <location>
        <begin position="1222"/>
        <end position="1244"/>
    </location>
</feature>
<keyword evidence="1" id="KW-1133">Transmembrane helix</keyword>
<protein>
    <submittedName>
        <fullName evidence="2">Variant erythrocyte surface antigen-1 family protein</fullName>
    </submittedName>
</protein>
<comment type="caution">
    <text evidence="2">The sequence shown here is derived from an EMBL/GenBank/DDBJ whole genome shotgun (WGS) entry which is preliminary data.</text>
</comment>
<accession>A0AAD9LKY7</accession>
<keyword evidence="3" id="KW-1185">Reference proteome</keyword>
<evidence type="ECO:0000256" key="1">
    <source>
        <dbReference type="SAM" id="Phobius"/>
    </source>
</evidence>
<dbReference type="EMBL" id="JAHBMH010000015">
    <property type="protein sequence ID" value="KAK1939114.1"/>
    <property type="molecule type" value="Genomic_DNA"/>
</dbReference>
<organism evidence="2 3">
    <name type="scientific">Babesia divergens</name>
    <dbReference type="NCBI Taxonomy" id="32595"/>
    <lineage>
        <taxon>Eukaryota</taxon>
        <taxon>Sar</taxon>
        <taxon>Alveolata</taxon>
        <taxon>Apicomplexa</taxon>
        <taxon>Aconoidasida</taxon>
        <taxon>Piroplasmida</taxon>
        <taxon>Babesiidae</taxon>
        <taxon>Babesia</taxon>
    </lineage>
</organism>
<proteinExistence type="predicted"/>
<gene>
    <name evidence="2" type="ORF">X943_002112</name>
</gene>
<feature type="transmembrane region" description="Helical" evidence="1">
    <location>
        <begin position="47"/>
        <end position="69"/>
    </location>
</feature>
<feature type="transmembrane region" description="Helical" evidence="1">
    <location>
        <begin position="15"/>
        <end position="35"/>
    </location>
</feature>
<sequence length="1285" mass="141934">MSIIIIAILKSQSALGLYFIGLFLVYSFHCLSLHCKVRMFFISSCCLGWRIILSLSALRTFGSVLIGSLEPLRGIMVCCMYYTDVFVGSDNIVKLKNALEAELKDSGLTVDLTQLVHGLCLFMGYPSCLCKPKKSVGESLKKISKELKEELKNYKCLLKSISKPLTLNCNSCSNSVVCKCCVLDCINEVQKCKCVLGSSKNCSCSNDGTQRCCKDLLEKLKASLSLLNLKADMETLCQCTENCCVDGECTGGSSKCPFCKNLQASKDYTVAGLGLLRPSPKRLAEKLETFFGTGGPKNGCTCQCGTSGQSCCCLACPDKKCSESCNSECRSKGSSQHSQECPCKTFCQNINGIKIAAEAGVRTCCEGGQKCHCGLDPQKCQATSGLGCCIERSGGHYKHSVKCMIRRLVSYFKSLQPSSDPSKENFKNCCELMCVLKTCEFLNNFLSKNESDAQNFKNHLETLKHSSPCGQELYRTLDSFLNFIRFVFLPKVKPLEYTIKEAREKCGTCQNSSGHSSCNGCSSGSSSCPGCTAVLKELKGHKDVLSLMTRGYSSAYDSKASWTSLTSSSNSGSKCCGSSSPSCGCQSNCSSTSPSCPKECCEKCPKRLCAKIFLGFIPCLYYGLKILYDRCKDPLTWPDWKYISQGSIGKFLTALGYDLDPLKTKKGFDIFPILGILYGSDKIFENLYDFVSQNYFVPSGSSSLSSGSSKSQPSPPSTVREILLWLYGLRFTSGFSSLVSHCKDLCSPFGNSFNPDAFCYYIYTCCSLLPVSFISTVQHSDSHVSTFFSTADSEFLQFSYPEDPSDLLEKLCEYTRKIFPPLKFLCMQCELDKDQAGWRDCAFGRGCVKGLQENPVTVPATSCCSPSGSHGIFCTSVPGISNYHEHCTSSKPGVKCIGLKPCTDTPSGKSKTAKDAHTSNQCTASCPHPLLMFLIDGSESKPQAFPYSLFKLPPDSSVPPMGFSPDKLSSPGRNGESLFVILDVFVGDSDSDQKVCFLRDLLRFLLCLTRTPPSTFGEIFSFYYKLAEWVDKTGGDPKGKFKASLETEISSHPGTYSGQKLTGAVQKLYGSDHPSGNHSDPPYSLKLLSHCWGAKQKDPCGNFLFPLATNAWDFFAPSNSDAYLSWICYRAREFQTMFKDFHQKASEKFSKCCSDSSKCPKIVECPCALPFLYKYGFSFMSASRLNGKKCFDFITQLESFVENSTLDKLIEEIERFIWSIRFPFFFGFLYVWFFVLSYFFYVILIKLDTFHTGSHLHLPRSFKILPSTLFSDASSKLKDLSYFSL</sequence>
<dbReference type="Proteomes" id="UP001195914">
    <property type="component" value="Unassembled WGS sequence"/>
</dbReference>